<evidence type="ECO:0000259" key="4">
    <source>
        <dbReference type="PROSITE" id="PS50206"/>
    </source>
</evidence>
<dbReference type="PROSITE" id="PS50206">
    <property type="entry name" value="RHODANESE_3"/>
    <property type="match status" value="1"/>
</dbReference>
<dbReference type="InterPro" id="IPR001763">
    <property type="entry name" value="Rhodanese-like_dom"/>
</dbReference>
<keyword evidence="1" id="KW-0285">Flavoprotein</keyword>
<dbReference type="GO" id="GO:0016491">
    <property type="term" value="F:oxidoreductase activity"/>
    <property type="evidence" value="ECO:0007669"/>
    <property type="project" value="UniProtKB-KW"/>
</dbReference>
<comment type="caution">
    <text evidence="5">The sequence shown here is derived from an EMBL/GenBank/DDBJ whole genome shotgun (WGS) entry which is preliminary data.</text>
</comment>
<dbReference type="SUPFAM" id="SSF51905">
    <property type="entry name" value="FAD/NAD(P)-binding domain"/>
    <property type="match status" value="1"/>
</dbReference>
<gene>
    <name evidence="5" type="ORF">B0J13DRAFT_579843</name>
</gene>
<evidence type="ECO:0000313" key="5">
    <source>
        <dbReference type="EMBL" id="KAH7161957.1"/>
    </source>
</evidence>
<evidence type="ECO:0000256" key="1">
    <source>
        <dbReference type="ARBA" id="ARBA00022630"/>
    </source>
</evidence>
<reference evidence="5" key="1">
    <citation type="journal article" date="2021" name="Nat. Commun.">
        <title>Genetic determinants of endophytism in the Arabidopsis root mycobiome.</title>
        <authorList>
            <person name="Mesny F."/>
            <person name="Miyauchi S."/>
            <person name="Thiergart T."/>
            <person name="Pickel B."/>
            <person name="Atanasova L."/>
            <person name="Karlsson M."/>
            <person name="Huettel B."/>
            <person name="Barry K.W."/>
            <person name="Haridas S."/>
            <person name="Chen C."/>
            <person name="Bauer D."/>
            <person name="Andreopoulos W."/>
            <person name="Pangilinan J."/>
            <person name="LaButti K."/>
            <person name="Riley R."/>
            <person name="Lipzen A."/>
            <person name="Clum A."/>
            <person name="Drula E."/>
            <person name="Henrissat B."/>
            <person name="Kohler A."/>
            <person name="Grigoriev I.V."/>
            <person name="Martin F.M."/>
            <person name="Hacquard S."/>
        </authorList>
    </citation>
    <scope>NUCLEOTIDE SEQUENCE</scope>
    <source>
        <strain evidence="5">MPI-CAGE-AT-0021</strain>
    </source>
</reference>
<dbReference type="AlphaFoldDB" id="A0A9P9FGR7"/>
<dbReference type="Pfam" id="PF01494">
    <property type="entry name" value="FAD_binding_3"/>
    <property type="match status" value="1"/>
</dbReference>
<sequence>MAPLKVLICGGGISGPALAFWLSKLGHDITVLDLRGPGIPVMKRMGLEQLFRSQTVSEAGMELVNDSGKRMAFFPVNKSGEGLQSFTTDFEIMRGDLCRMLYSVTEDCVKYIFGVHLQSFEQDDDSVRVKFSNGKEGQYDLLVGADGQGSRTRKMTLGPNVSNPFHSLDLFIAYFTVPREKGDEYMSTLYNAPGRRFVFTRRHASDTIQAYLGYCNASDELEKVGKRDIADQKRTPRIIRDMQNDATANDFYSQEVGQVKLDSWSRGRVVLVGDAAYCPSPATGMGTTSGLVGAYVLAGEIGKYFSPSESSNGVESPLSTALKAYDSRFRPFMDQVQTLGPGMPGSAIPETKWGIHLMHLILWLSALLGIDAVARWFLREKTVWDLPNYIELDFSIEDRSDDVSAKKTL</sequence>
<accession>A0A9P9FGR7</accession>
<name>A0A9P9FGR7_9HYPO</name>
<dbReference type="PRINTS" id="PR00420">
    <property type="entry name" value="RNGMNOXGNASE"/>
</dbReference>
<dbReference type="InterPro" id="IPR051704">
    <property type="entry name" value="FAD_aromatic-hydroxylase"/>
</dbReference>
<dbReference type="Gene3D" id="3.50.50.60">
    <property type="entry name" value="FAD/NAD(P)-binding domain"/>
    <property type="match status" value="1"/>
</dbReference>
<dbReference type="PANTHER" id="PTHR46865">
    <property type="entry name" value="OXIDOREDUCTASE-RELATED"/>
    <property type="match status" value="1"/>
</dbReference>
<dbReference type="Proteomes" id="UP000717696">
    <property type="component" value="Unassembled WGS sequence"/>
</dbReference>
<dbReference type="InterPro" id="IPR036188">
    <property type="entry name" value="FAD/NAD-bd_sf"/>
</dbReference>
<keyword evidence="6" id="KW-1185">Reference proteome</keyword>
<dbReference type="OrthoDB" id="655030at2759"/>
<dbReference type="PANTHER" id="PTHR46865:SF7">
    <property type="entry name" value="MONOOXYGENASE, PUTATIVE (AFU_ORTHOLOGUE AFUA_8G07040)-RELATED"/>
    <property type="match status" value="1"/>
</dbReference>
<dbReference type="InterPro" id="IPR002938">
    <property type="entry name" value="FAD-bd"/>
</dbReference>
<evidence type="ECO:0000313" key="6">
    <source>
        <dbReference type="Proteomes" id="UP000717696"/>
    </source>
</evidence>
<evidence type="ECO:0000256" key="3">
    <source>
        <dbReference type="ARBA" id="ARBA00023002"/>
    </source>
</evidence>
<proteinExistence type="predicted"/>
<dbReference type="EMBL" id="JAGMUU010000001">
    <property type="protein sequence ID" value="KAH7161957.1"/>
    <property type="molecule type" value="Genomic_DNA"/>
</dbReference>
<organism evidence="5 6">
    <name type="scientific">Dactylonectria estremocensis</name>
    <dbReference type="NCBI Taxonomy" id="1079267"/>
    <lineage>
        <taxon>Eukaryota</taxon>
        <taxon>Fungi</taxon>
        <taxon>Dikarya</taxon>
        <taxon>Ascomycota</taxon>
        <taxon>Pezizomycotina</taxon>
        <taxon>Sordariomycetes</taxon>
        <taxon>Hypocreomycetidae</taxon>
        <taxon>Hypocreales</taxon>
        <taxon>Nectriaceae</taxon>
        <taxon>Dactylonectria</taxon>
    </lineage>
</organism>
<evidence type="ECO:0000256" key="2">
    <source>
        <dbReference type="ARBA" id="ARBA00022827"/>
    </source>
</evidence>
<feature type="domain" description="Rhodanese" evidence="4">
    <location>
        <begin position="6"/>
        <end position="43"/>
    </location>
</feature>
<dbReference type="GO" id="GO:0071949">
    <property type="term" value="F:FAD binding"/>
    <property type="evidence" value="ECO:0007669"/>
    <property type="project" value="InterPro"/>
</dbReference>
<keyword evidence="2" id="KW-0274">FAD</keyword>
<keyword evidence="3" id="KW-0560">Oxidoreductase</keyword>
<protein>
    <recommendedName>
        <fullName evidence="4">Rhodanese domain-containing protein</fullName>
    </recommendedName>
</protein>